<dbReference type="AlphaFoldDB" id="A0A0A1URL2"/>
<evidence type="ECO:0000313" key="2">
    <source>
        <dbReference type="Proteomes" id="UP000030151"/>
    </source>
</evidence>
<reference evidence="1 2" key="1">
    <citation type="submission" date="2014-02" db="EMBL/GenBank/DDBJ databases">
        <title>The genome sequence of the entomopathogenic fungus Metarhizium robertsii ARSEF 2575.</title>
        <authorList>
            <person name="Giuliano Garisto Donzelli B."/>
            <person name="Roe B.A."/>
            <person name="Macmil S.L."/>
            <person name="Krasnoff S.B."/>
            <person name="Gibson D.M."/>
        </authorList>
    </citation>
    <scope>NUCLEOTIDE SEQUENCE [LARGE SCALE GENOMIC DNA]</scope>
    <source>
        <strain evidence="1 2">ARSEF 2575</strain>
    </source>
</reference>
<dbReference type="eggNOG" id="ENOG502RIUX">
    <property type="taxonomic scope" value="Eukaryota"/>
</dbReference>
<protein>
    <submittedName>
        <fullName evidence="1">Uncharacterized protein</fullName>
    </submittedName>
</protein>
<gene>
    <name evidence="1" type="ORF">X797_008704</name>
</gene>
<proteinExistence type="predicted"/>
<comment type="caution">
    <text evidence="1">The sequence shown here is derived from an EMBL/GenBank/DDBJ whole genome shotgun (WGS) entry which is preliminary data.</text>
</comment>
<organism evidence="1 2">
    <name type="scientific">Metarhizium robertsii</name>
    <dbReference type="NCBI Taxonomy" id="568076"/>
    <lineage>
        <taxon>Eukaryota</taxon>
        <taxon>Fungi</taxon>
        <taxon>Dikarya</taxon>
        <taxon>Ascomycota</taxon>
        <taxon>Pezizomycotina</taxon>
        <taxon>Sordariomycetes</taxon>
        <taxon>Hypocreomycetidae</taxon>
        <taxon>Hypocreales</taxon>
        <taxon>Clavicipitaceae</taxon>
        <taxon>Metarhizium</taxon>
    </lineage>
</organism>
<dbReference type="Gene3D" id="2.60.120.10">
    <property type="entry name" value="Jelly Rolls"/>
    <property type="match status" value="1"/>
</dbReference>
<sequence>MLDTKTFHGHDSVIESLIPPGNDGQGFHLHEMQDEVFYVTVGRKGPFGLFLLGPFRSTVSSLPTLRKKGKVGFRVPRKTSVHAAAGEMVTVPVRLPHKFSNPFNETVFIDYGNMGCCRQSS</sequence>
<evidence type="ECO:0000313" key="1">
    <source>
        <dbReference type="EMBL" id="EXU98097.1"/>
    </source>
</evidence>
<name>A0A0A1URL2_9HYPO</name>
<dbReference type="InterPro" id="IPR011051">
    <property type="entry name" value="RmlC_Cupin_sf"/>
</dbReference>
<dbReference type="HOGENOM" id="CLU_2038619_0_0_1"/>
<dbReference type="SUPFAM" id="SSF51182">
    <property type="entry name" value="RmlC-like cupins"/>
    <property type="match status" value="1"/>
</dbReference>
<accession>A0A0A1URL2</accession>
<dbReference type="OrthoDB" id="4124983at2759"/>
<dbReference type="InterPro" id="IPR014710">
    <property type="entry name" value="RmlC-like_jellyroll"/>
</dbReference>
<dbReference type="CDD" id="cd02208">
    <property type="entry name" value="cupin_RmlC-like"/>
    <property type="match status" value="1"/>
</dbReference>
<dbReference type="Proteomes" id="UP000030151">
    <property type="component" value="Unassembled WGS sequence"/>
</dbReference>
<dbReference type="EMBL" id="JELW01000029">
    <property type="protein sequence ID" value="EXU98097.1"/>
    <property type="molecule type" value="Genomic_DNA"/>
</dbReference>